<feature type="region of interest" description="Disordered" evidence="1">
    <location>
        <begin position="35"/>
        <end position="57"/>
    </location>
</feature>
<dbReference type="EMBL" id="BMIF01000007">
    <property type="protein sequence ID" value="GGA70402.1"/>
    <property type="molecule type" value="Genomic_DNA"/>
</dbReference>
<evidence type="ECO:0000256" key="1">
    <source>
        <dbReference type="SAM" id="MobiDB-lite"/>
    </source>
</evidence>
<evidence type="ECO:0000313" key="3">
    <source>
        <dbReference type="Proteomes" id="UP000636264"/>
    </source>
</evidence>
<protein>
    <submittedName>
        <fullName evidence="2">Uncharacterized protein</fullName>
    </submittedName>
</protein>
<comment type="caution">
    <text evidence="2">The sequence shown here is derived from an EMBL/GenBank/DDBJ whole genome shotgun (WGS) entry which is preliminary data.</text>
</comment>
<dbReference type="Proteomes" id="UP000636264">
    <property type="component" value="Unassembled WGS sequence"/>
</dbReference>
<evidence type="ECO:0000313" key="2">
    <source>
        <dbReference type="EMBL" id="GGA70402.1"/>
    </source>
</evidence>
<sequence length="57" mass="6683">MIDRTQPEIPVEARLKTDLVHVDCIQNIVGKEPARCHRQHHANRENSEQLKMPKKNE</sequence>
<reference evidence="2" key="2">
    <citation type="submission" date="2020-09" db="EMBL/GenBank/DDBJ databases">
        <authorList>
            <person name="Sun Q."/>
            <person name="Zhou Y."/>
        </authorList>
    </citation>
    <scope>NUCLEOTIDE SEQUENCE</scope>
    <source>
        <strain evidence="2">CGMCC 1.15320</strain>
    </source>
</reference>
<reference evidence="2" key="1">
    <citation type="journal article" date="2014" name="Int. J. Syst. Evol. Microbiol.">
        <title>Complete genome sequence of Corynebacterium casei LMG S-19264T (=DSM 44701T), isolated from a smear-ripened cheese.</title>
        <authorList>
            <consortium name="US DOE Joint Genome Institute (JGI-PGF)"/>
            <person name="Walter F."/>
            <person name="Albersmeier A."/>
            <person name="Kalinowski J."/>
            <person name="Ruckert C."/>
        </authorList>
    </citation>
    <scope>NUCLEOTIDE SEQUENCE</scope>
    <source>
        <strain evidence="2">CGMCC 1.15320</strain>
    </source>
</reference>
<gene>
    <name evidence="2" type="ORF">GCM10011385_25280</name>
</gene>
<organism evidence="2 3">
    <name type="scientific">Nitratireductor aestuarii</name>
    <dbReference type="NCBI Taxonomy" id="1735103"/>
    <lineage>
        <taxon>Bacteria</taxon>
        <taxon>Pseudomonadati</taxon>
        <taxon>Pseudomonadota</taxon>
        <taxon>Alphaproteobacteria</taxon>
        <taxon>Hyphomicrobiales</taxon>
        <taxon>Phyllobacteriaceae</taxon>
        <taxon>Nitratireductor</taxon>
    </lineage>
</organism>
<name>A0A916W697_9HYPH</name>
<keyword evidence="3" id="KW-1185">Reference proteome</keyword>
<proteinExistence type="predicted"/>
<accession>A0A916W697</accession>
<dbReference type="AlphaFoldDB" id="A0A916W697"/>